<dbReference type="OrthoDB" id="62at2759"/>
<keyword evidence="1" id="KW-0132">Cell division</keyword>
<evidence type="ECO:0000256" key="4">
    <source>
        <dbReference type="RuleBase" id="RU000383"/>
    </source>
</evidence>
<dbReference type="PANTHER" id="PTHR10177">
    <property type="entry name" value="CYCLINS"/>
    <property type="match status" value="1"/>
</dbReference>
<dbReference type="AlphaFoldDB" id="A0A022RMQ5"/>
<dbReference type="STRING" id="4155.A0A022RMQ5"/>
<keyword evidence="3" id="KW-0131">Cell cycle</keyword>
<protein>
    <recommendedName>
        <fullName evidence="5">Cyclin-like domain-containing protein</fullName>
    </recommendedName>
</protein>
<dbReference type="KEGG" id="egt:105952974"/>
<proteinExistence type="inferred from homology"/>
<dbReference type="SMART" id="SM00385">
    <property type="entry name" value="CYCLIN"/>
    <property type="match status" value="1"/>
</dbReference>
<dbReference type="Pfam" id="PF00134">
    <property type="entry name" value="Cyclin_N"/>
    <property type="match status" value="1"/>
</dbReference>
<reference evidence="6 7" key="1">
    <citation type="journal article" date="2013" name="Proc. Natl. Acad. Sci. U.S.A.">
        <title>Fine-scale variation in meiotic recombination in Mimulus inferred from population shotgun sequencing.</title>
        <authorList>
            <person name="Hellsten U."/>
            <person name="Wright K.M."/>
            <person name="Jenkins J."/>
            <person name="Shu S."/>
            <person name="Yuan Y."/>
            <person name="Wessler S.R."/>
            <person name="Schmutz J."/>
            <person name="Willis J.H."/>
            <person name="Rokhsar D.S."/>
        </authorList>
    </citation>
    <scope>NUCLEOTIDE SEQUENCE [LARGE SCALE GENOMIC DNA]</scope>
    <source>
        <strain evidence="7">cv. DUN x IM62</strain>
    </source>
</reference>
<dbReference type="EMBL" id="KI630319">
    <property type="protein sequence ID" value="EYU41752.1"/>
    <property type="molecule type" value="Genomic_DNA"/>
</dbReference>
<evidence type="ECO:0000313" key="6">
    <source>
        <dbReference type="EMBL" id="EYU41752.1"/>
    </source>
</evidence>
<dbReference type="GO" id="GO:0000307">
    <property type="term" value="C:cyclin-dependent protein kinase holoenzyme complex"/>
    <property type="evidence" value="ECO:0000318"/>
    <property type="project" value="GO_Central"/>
</dbReference>
<dbReference type="GO" id="GO:0005634">
    <property type="term" value="C:nucleus"/>
    <property type="evidence" value="ECO:0000318"/>
    <property type="project" value="GO_Central"/>
</dbReference>
<accession>A0A022RMQ5</accession>
<dbReference type="GO" id="GO:0016538">
    <property type="term" value="F:cyclin-dependent protein serine/threonine kinase regulator activity"/>
    <property type="evidence" value="ECO:0000318"/>
    <property type="project" value="GO_Central"/>
</dbReference>
<dbReference type="SUPFAM" id="SSF47954">
    <property type="entry name" value="Cyclin-like"/>
    <property type="match status" value="1"/>
</dbReference>
<gene>
    <name evidence="6" type="ORF">MIMGU_mgv1a023253mg</name>
</gene>
<dbReference type="GO" id="GO:0000082">
    <property type="term" value="P:G1/S transition of mitotic cell cycle"/>
    <property type="evidence" value="ECO:0000318"/>
    <property type="project" value="GO_Central"/>
</dbReference>
<dbReference type="InterPro" id="IPR013763">
    <property type="entry name" value="Cyclin-like_dom"/>
</dbReference>
<dbReference type="GO" id="GO:0005737">
    <property type="term" value="C:cytoplasm"/>
    <property type="evidence" value="ECO:0000318"/>
    <property type="project" value="GO_Central"/>
</dbReference>
<dbReference type="PROSITE" id="PS00292">
    <property type="entry name" value="CYCLINS"/>
    <property type="match status" value="1"/>
</dbReference>
<dbReference type="GO" id="GO:0051301">
    <property type="term" value="P:cell division"/>
    <property type="evidence" value="ECO:0007669"/>
    <property type="project" value="UniProtKB-KW"/>
</dbReference>
<feature type="domain" description="Cyclin-like" evidence="5">
    <location>
        <begin position="80"/>
        <end position="172"/>
    </location>
</feature>
<dbReference type="eggNOG" id="KOG0656">
    <property type="taxonomic scope" value="Eukaryota"/>
</dbReference>
<name>A0A022RMQ5_ERYGU</name>
<dbReference type="InterPro" id="IPR036915">
    <property type="entry name" value="Cyclin-like_sf"/>
</dbReference>
<dbReference type="InterPro" id="IPR048258">
    <property type="entry name" value="Cyclins_cyclin-box"/>
</dbReference>
<dbReference type="Proteomes" id="UP000030748">
    <property type="component" value="Unassembled WGS sequence"/>
</dbReference>
<dbReference type="CDD" id="cd20544">
    <property type="entry name" value="CYCLIN_AtCycD-like_rpt2"/>
    <property type="match status" value="1"/>
</dbReference>
<keyword evidence="7" id="KW-1185">Reference proteome</keyword>
<evidence type="ECO:0000259" key="5">
    <source>
        <dbReference type="SMART" id="SM00385"/>
    </source>
</evidence>
<evidence type="ECO:0000256" key="3">
    <source>
        <dbReference type="ARBA" id="ARBA00023306"/>
    </source>
</evidence>
<evidence type="ECO:0000256" key="1">
    <source>
        <dbReference type="ARBA" id="ARBA00022618"/>
    </source>
</evidence>
<dbReference type="InterPro" id="IPR039361">
    <property type="entry name" value="Cyclin"/>
</dbReference>
<evidence type="ECO:0000256" key="2">
    <source>
        <dbReference type="ARBA" id="ARBA00023127"/>
    </source>
</evidence>
<keyword evidence="2 4" id="KW-0195">Cyclin</keyword>
<dbReference type="InterPro" id="IPR006671">
    <property type="entry name" value="Cyclin_N"/>
</dbReference>
<comment type="similarity">
    <text evidence="4">Belongs to the cyclin family.</text>
</comment>
<dbReference type="OMA" id="ISALWCT"/>
<organism evidence="6 7">
    <name type="scientific">Erythranthe guttata</name>
    <name type="common">Yellow monkey flower</name>
    <name type="synonym">Mimulus guttatus</name>
    <dbReference type="NCBI Taxonomy" id="4155"/>
    <lineage>
        <taxon>Eukaryota</taxon>
        <taxon>Viridiplantae</taxon>
        <taxon>Streptophyta</taxon>
        <taxon>Embryophyta</taxon>
        <taxon>Tracheophyta</taxon>
        <taxon>Spermatophyta</taxon>
        <taxon>Magnoliopsida</taxon>
        <taxon>eudicotyledons</taxon>
        <taxon>Gunneridae</taxon>
        <taxon>Pentapetalae</taxon>
        <taxon>asterids</taxon>
        <taxon>lamiids</taxon>
        <taxon>Lamiales</taxon>
        <taxon>Phrymaceae</taxon>
        <taxon>Erythranthe</taxon>
    </lineage>
</organism>
<evidence type="ECO:0000313" key="7">
    <source>
        <dbReference type="Proteomes" id="UP000030748"/>
    </source>
</evidence>
<dbReference type="Gene3D" id="1.10.472.10">
    <property type="entry name" value="Cyclin-like"/>
    <property type="match status" value="2"/>
</dbReference>
<sequence length="339" mass="38686">MENLLCNEVWLMTPDNGQENGGSSNANANVESSLFLSKEDCEEALGVFLGKEATYMPQPPYFQLLNANGFLRNARFKSVTWLLKSQRRMNLCRGTVFIAVNYLDRFVSVTHECREWKQYWMFELLSVACLSVASKFNETTMNLQLHEFQVEGDLEKCFDPGLIQRMELRLMKALGWRMDSTTPFSYIDILIHSIHHALNKSVVHDFTQRVNELLLAALLDPKFLEFRQCVVAISAVKRAFEELSPSIDIASLALLDNVVPQDQKDDLIKCGRIMGKLLSVQDHDNMLVCANSWHSSPSSPVTVLKAECFNFDDYQVENISLDLGSGIRKRKWEEPEFGL</sequence>